<reference evidence="1 2" key="1">
    <citation type="submission" date="2024-09" db="EMBL/GenBank/DDBJ databases">
        <title>Chromosome-scale assembly of Riccia sorocarpa.</title>
        <authorList>
            <person name="Paukszto L."/>
        </authorList>
    </citation>
    <scope>NUCLEOTIDE SEQUENCE [LARGE SCALE GENOMIC DNA]</scope>
    <source>
        <strain evidence="1">LP-2024</strain>
        <tissue evidence="1">Aerial parts of the thallus</tissue>
    </source>
</reference>
<comment type="caution">
    <text evidence="1">The sequence shown here is derived from an EMBL/GenBank/DDBJ whole genome shotgun (WGS) entry which is preliminary data.</text>
</comment>
<evidence type="ECO:0000313" key="1">
    <source>
        <dbReference type="EMBL" id="KAL3688904.1"/>
    </source>
</evidence>
<evidence type="ECO:0000313" key="2">
    <source>
        <dbReference type="Proteomes" id="UP001633002"/>
    </source>
</evidence>
<keyword evidence="2" id="KW-1185">Reference proteome</keyword>
<gene>
    <name evidence="1" type="ORF">R1sor_015213</name>
</gene>
<name>A0ABD3HEL1_9MARC</name>
<organism evidence="1 2">
    <name type="scientific">Riccia sorocarpa</name>
    <dbReference type="NCBI Taxonomy" id="122646"/>
    <lineage>
        <taxon>Eukaryota</taxon>
        <taxon>Viridiplantae</taxon>
        <taxon>Streptophyta</taxon>
        <taxon>Embryophyta</taxon>
        <taxon>Marchantiophyta</taxon>
        <taxon>Marchantiopsida</taxon>
        <taxon>Marchantiidae</taxon>
        <taxon>Marchantiales</taxon>
        <taxon>Ricciaceae</taxon>
        <taxon>Riccia</taxon>
    </lineage>
</organism>
<dbReference type="Proteomes" id="UP001633002">
    <property type="component" value="Unassembled WGS sequence"/>
</dbReference>
<sequence length="293" mass="32994">MRNATECQAEEIKRRALDEADLIRSSARLSVEGTLGASTMVERNVEIEASMILRFAQTFAGETRAEATKVLDDARAEAEQLLSSARADAGAIPSSCSALVGDKEKLRRERDAIRKRVKYWKSRSTDESHGVEQPGVAERDLASRTICRIRTELINLFTRRTRTSSLTSKRLVCERFWIHRTMKSLQPSSLGCSKLDLSTSLARALGVKRKNFFKGAKAIAALDSNQTQRFPTGVRKTRSDKLSGAVVAVVEDFWRSKSRVSPRKDDEISKRIAPKVYETHQVHWIEETEVLLR</sequence>
<proteinExistence type="predicted"/>
<dbReference type="AlphaFoldDB" id="A0ABD3HEL1"/>
<accession>A0ABD3HEL1</accession>
<dbReference type="EMBL" id="JBJQOH010000004">
    <property type="protein sequence ID" value="KAL3688904.1"/>
    <property type="molecule type" value="Genomic_DNA"/>
</dbReference>
<protein>
    <submittedName>
        <fullName evidence="1">Uncharacterized protein</fullName>
    </submittedName>
</protein>